<accession>A0AA35ZMU9</accession>
<dbReference type="AlphaFoldDB" id="A0AA35ZMU9"/>
<evidence type="ECO:0000313" key="2">
    <source>
        <dbReference type="Proteomes" id="UP001177003"/>
    </source>
</evidence>
<name>A0AA35ZMU9_LACSI</name>
<reference evidence="1" key="1">
    <citation type="submission" date="2023-04" db="EMBL/GenBank/DDBJ databases">
        <authorList>
            <person name="Vijverberg K."/>
            <person name="Xiong W."/>
            <person name="Schranz E."/>
        </authorList>
    </citation>
    <scope>NUCLEOTIDE SEQUENCE</scope>
</reference>
<evidence type="ECO:0000313" key="1">
    <source>
        <dbReference type="EMBL" id="CAI9295128.1"/>
    </source>
</evidence>
<proteinExistence type="predicted"/>
<protein>
    <submittedName>
        <fullName evidence="1">Uncharacterized protein</fullName>
    </submittedName>
</protein>
<keyword evidence="2" id="KW-1185">Reference proteome</keyword>
<dbReference type="Proteomes" id="UP001177003">
    <property type="component" value="Chromosome 7"/>
</dbReference>
<gene>
    <name evidence="1" type="ORF">LSALG_LOCUS34080</name>
</gene>
<organism evidence="1 2">
    <name type="scientific">Lactuca saligna</name>
    <name type="common">Willowleaf lettuce</name>
    <dbReference type="NCBI Taxonomy" id="75948"/>
    <lineage>
        <taxon>Eukaryota</taxon>
        <taxon>Viridiplantae</taxon>
        <taxon>Streptophyta</taxon>
        <taxon>Embryophyta</taxon>
        <taxon>Tracheophyta</taxon>
        <taxon>Spermatophyta</taxon>
        <taxon>Magnoliopsida</taxon>
        <taxon>eudicotyledons</taxon>
        <taxon>Gunneridae</taxon>
        <taxon>Pentapetalae</taxon>
        <taxon>asterids</taxon>
        <taxon>campanulids</taxon>
        <taxon>Asterales</taxon>
        <taxon>Asteraceae</taxon>
        <taxon>Cichorioideae</taxon>
        <taxon>Cichorieae</taxon>
        <taxon>Lactucinae</taxon>
        <taxon>Lactuca</taxon>
    </lineage>
</organism>
<dbReference type="EMBL" id="OX465083">
    <property type="protein sequence ID" value="CAI9295128.1"/>
    <property type="molecule type" value="Genomic_DNA"/>
</dbReference>
<sequence length="187" mass="21127">MHLLLLLMDSHVSCRTPPLGLTTSINFNAADSDYRLPFHIRLRLRSNTSPTLATRLVHDDDDDKLKFDRHLFSILLCAVSLAAARLLYVQMAYVGSLSYTIPKFKEENHDREGVMTNDDILGDSIPQDQQDGFRQFCYQALKLSAGARGNHQFPGSHQVSLDRFLKFDSCCCIIATGFNGITFMLIR</sequence>